<evidence type="ECO:0000259" key="5">
    <source>
        <dbReference type="PROSITE" id="PS51764"/>
    </source>
</evidence>
<comment type="caution">
    <text evidence="6">The sequence shown here is derived from an EMBL/GenBank/DDBJ whole genome shotgun (WGS) entry which is preliminary data.</text>
</comment>
<feature type="domain" description="GH26" evidence="5">
    <location>
        <begin position="15"/>
        <end position="371"/>
    </location>
</feature>
<evidence type="ECO:0000256" key="4">
    <source>
        <dbReference type="PROSITE-ProRule" id="PRU01100"/>
    </source>
</evidence>
<dbReference type="InterPro" id="IPR000805">
    <property type="entry name" value="Glyco_hydro_26"/>
</dbReference>
<evidence type="ECO:0000313" key="7">
    <source>
        <dbReference type="Proteomes" id="UP001501079"/>
    </source>
</evidence>
<dbReference type="Pfam" id="PF02156">
    <property type="entry name" value="Glyco_hydro_26"/>
    <property type="match status" value="1"/>
</dbReference>
<keyword evidence="7" id="KW-1185">Reference proteome</keyword>
<dbReference type="EMBL" id="BAABBW010000001">
    <property type="protein sequence ID" value="GAA4170558.1"/>
    <property type="molecule type" value="Genomic_DNA"/>
</dbReference>
<dbReference type="Proteomes" id="UP001501079">
    <property type="component" value="Unassembled WGS sequence"/>
</dbReference>
<accession>A0ABP7ZUD3</accession>
<dbReference type="GO" id="GO:0016787">
    <property type="term" value="F:hydrolase activity"/>
    <property type="evidence" value="ECO:0007669"/>
    <property type="project" value="UniProtKB-KW"/>
</dbReference>
<dbReference type="PRINTS" id="PR00739">
    <property type="entry name" value="GLHYDRLASE26"/>
</dbReference>
<keyword evidence="2 4" id="KW-0378">Hydrolase</keyword>
<protein>
    <submittedName>
        <fullName evidence="6">Glycosyl hydrolase</fullName>
    </submittedName>
</protein>
<evidence type="ECO:0000313" key="6">
    <source>
        <dbReference type="EMBL" id="GAA4170558.1"/>
    </source>
</evidence>
<evidence type="ECO:0000256" key="3">
    <source>
        <dbReference type="ARBA" id="ARBA00023295"/>
    </source>
</evidence>
<evidence type="ECO:0000256" key="2">
    <source>
        <dbReference type="ARBA" id="ARBA00022801"/>
    </source>
</evidence>
<organism evidence="6 7">
    <name type="scientific">Gryllotalpicola koreensis</name>
    <dbReference type="NCBI Taxonomy" id="993086"/>
    <lineage>
        <taxon>Bacteria</taxon>
        <taxon>Bacillati</taxon>
        <taxon>Actinomycetota</taxon>
        <taxon>Actinomycetes</taxon>
        <taxon>Micrococcales</taxon>
        <taxon>Microbacteriaceae</taxon>
        <taxon>Gryllotalpicola</taxon>
    </lineage>
</organism>
<sequence>MHRNDPRPADPALTPEAHALFDKLHALTGTAALFGQQDALAYGRTWSGGHGGRSDVHDTVGAHPAVIGFDLGRLELGNAANIDGVLFDDMVTWIREGHANGCLITLSWHSVNPLTGGGYDENTAPGSVAAVLPDGPQHALFLEWLDRLAAFNRRLVDDTGRPIPIVFRPFHEHSGSWFWWGVGDENHPGSASADEFAELWRMTVRELRDERQQHNLIYAISPDRSRLPLDGFEEHYLRGYPGDEWVDVLGIDNYFDTGRADNPIPPEQHFANFIAVLEKVAALAQARGKLAAQTELGNAGALTGNADDPWTGFLARAAAATPLTRRILWYLAWRNASGDTGSSGLGTPTADESTAPDFRKLAADPFIRFSDRMPAIYR</sequence>
<evidence type="ECO:0000256" key="1">
    <source>
        <dbReference type="ARBA" id="ARBA00007754"/>
    </source>
</evidence>
<comment type="similarity">
    <text evidence="1 4">Belongs to the glycosyl hydrolase 26 family.</text>
</comment>
<dbReference type="PANTHER" id="PTHR40079">
    <property type="entry name" value="MANNAN ENDO-1,4-BETA-MANNOSIDASE E-RELATED"/>
    <property type="match status" value="1"/>
</dbReference>
<name>A0ABP7ZUD3_9MICO</name>
<proteinExistence type="inferred from homology"/>
<dbReference type="PANTHER" id="PTHR40079:SF4">
    <property type="entry name" value="GH26 DOMAIN-CONTAINING PROTEIN-RELATED"/>
    <property type="match status" value="1"/>
</dbReference>
<dbReference type="Gene3D" id="3.20.20.80">
    <property type="entry name" value="Glycosidases"/>
    <property type="match status" value="1"/>
</dbReference>
<feature type="active site" description="Proton donor" evidence="4">
    <location>
        <position position="172"/>
    </location>
</feature>
<feature type="active site" description="Nucleophile" evidence="4">
    <location>
        <position position="295"/>
    </location>
</feature>
<gene>
    <name evidence="6" type="ORF">GCM10022287_08650</name>
</gene>
<dbReference type="SUPFAM" id="SSF51445">
    <property type="entry name" value="(Trans)glycosidases"/>
    <property type="match status" value="1"/>
</dbReference>
<dbReference type="PROSITE" id="PS51764">
    <property type="entry name" value="GH26"/>
    <property type="match status" value="1"/>
</dbReference>
<keyword evidence="3 4" id="KW-0326">Glycosidase</keyword>
<dbReference type="InterPro" id="IPR022790">
    <property type="entry name" value="GH26_dom"/>
</dbReference>
<reference evidence="7" key="1">
    <citation type="journal article" date="2019" name="Int. J. Syst. Evol. Microbiol.">
        <title>The Global Catalogue of Microorganisms (GCM) 10K type strain sequencing project: providing services to taxonomists for standard genome sequencing and annotation.</title>
        <authorList>
            <consortium name="The Broad Institute Genomics Platform"/>
            <consortium name="The Broad Institute Genome Sequencing Center for Infectious Disease"/>
            <person name="Wu L."/>
            <person name="Ma J."/>
        </authorList>
    </citation>
    <scope>NUCLEOTIDE SEQUENCE [LARGE SCALE GENOMIC DNA]</scope>
    <source>
        <strain evidence="7">JCM 17591</strain>
    </source>
</reference>
<dbReference type="RefSeq" id="WP_344752042.1">
    <property type="nucleotide sequence ID" value="NZ_BAABBW010000001.1"/>
</dbReference>
<dbReference type="InterPro" id="IPR017853">
    <property type="entry name" value="GH"/>
</dbReference>